<dbReference type="Proteomes" id="UP001630127">
    <property type="component" value="Unassembled WGS sequence"/>
</dbReference>
<sequence>MGYQKKERLETKKGEKELAKESKEASKKQVDSKVQIIVKIDTLEPIVISMVVALSRSFMLNKDQPYYKREHEGSNRSGVAETLLTIKEKILTIPGPMEVNEIKAIIRVRSLEWDTSPKNEGRHAAAVNMLLANMMKILGKTTEDLVSKYIVNRNEVEVVKADPNLFMAGVHAAEAVYYYGNIAGRTMAFSLLLQLKLTELFVREDQYQEDFDLLKVYVIKSPIMMPTDWTKPLKLYISVTDNTLGCFLVQDDEEARERAVYYLSRILSPIEQ</sequence>
<reference evidence="3 4" key="1">
    <citation type="submission" date="2024-11" db="EMBL/GenBank/DDBJ databases">
        <title>A near-complete genome assembly of Cinchona calisaya.</title>
        <authorList>
            <person name="Lian D.C."/>
            <person name="Zhao X.W."/>
            <person name="Wei L."/>
        </authorList>
    </citation>
    <scope>NUCLEOTIDE SEQUENCE [LARGE SCALE GENOMIC DNA]</scope>
    <source>
        <tissue evidence="3">Nenye</tissue>
    </source>
</reference>
<evidence type="ECO:0000256" key="1">
    <source>
        <dbReference type="SAM" id="MobiDB-lite"/>
    </source>
</evidence>
<evidence type="ECO:0000313" key="4">
    <source>
        <dbReference type="Proteomes" id="UP001630127"/>
    </source>
</evidence>
<protein>
    <recommendedName>
        <fullName evidence="2">Reverse transcriptase/retrotransposon-derived protein RNase H-like domain-containing protein</fullName>
    </recommendedName>
</protein>
<dbReference type="InterPro" id="IPR041577">
    <property type="entry name" value="RT_RNaseH_2"/>
</dbReference>
<gene>
    <name evidence="3" type="ORF">ACH5RR_023029</name>
</gene>
<organism evidence="3 4">
    <name type="scientific">Cinchona calisaya</name>
    <dbReference type="NCBI Taxonomy" id="153742"/>
    <lineage>
        <taxon>Eukaryota</taxon>
        <taxon>Viridiplantae</taxon>
        <taxon>Streptophyta</taxon>
        <taxon>Embryophyta</taxon>
        <taxon>Tracheophyta</taxon>
        <taxon>Spermatophyta</taxon>
        <taxon>Magnoliopsida</taxon>
        <taxon>eudicotyledons</taxon>
        <taxon>Gunneridae</taxon>
        <taxon>Pentapetalae</taxon>
        <taxon>asterids</taxon>
        <taxon>lamiids</taxon>
        <taxon>Gentianales</taxon>
        <taxon>Rubiaceae</taxon>
        <taxon>Cinchonoideae</taxon>
        <taxon>Cinchoneae</taxon>
        <taxon>Cinchona</taxon>
    </lineage>
</organism>
<evidence type="ECO:0000313" key="3">
    <source>
        <dbReference type="EMBL" id="KAL3516127.1"/>
    </source>
</evidence>
<keyword evidence="4" id="KW-1185">Reference proteome</keyword>
<evidence type="ECO:0000259" key="2">
    <source>
        <dbReference type="Pfam" id="PF17919"/>
    </source>
</evidence>
<proteinExistence type="predicted"/>
<dbReference type="EMBL" id="JBJUIK010000010">
    <property type="protein sequence ID" value="KAL3516127.1"/>
    <property type="molecule type" value="Genomic_DNA"/>
</dbReference>
<dbReference type="Pfam" id="PF17919">
    <property type="entry name" value="RT_RNaseH_2"/>
    <property type="match status" value="1"/>
</dbReference>
<feature type="domain" description="Reverse transcriptase/retrotransposon-derived protein RNase H-like" evidence="2">
    <location>
        <begin position="205"/>
        <end position="272"/>
    </location>
</feature>
<dbReference type="InterPro" id="IPR043502">
    <property type="entry name" value="DNA/RNA_pol_sf"/>
</dbReference>
<name>A0ABD2ZCP4_9GENT</name>
<accession>A0ABD2ZCP4</accession>
<comment type="caution">
    <text evidence="3">The sequence shown here is derived from an EMBL/GenBank/DDBJ whole genome shotgun (WGS) entry which is preliminary data.</text>
</comment>
<dbReference type="SUPFAM" id="SSF56672">
    <property type="entry name" value="DNA/RNA polymerases"/>
    <property type="match status" value="1"/>
</dbReference>
<feature type="region of interest" description="Disordered" evidence="1">
    <location>
        <begin position="1"/>
        <end position="25"/>
    </location>
</feature>
<dbReference type="AlphaFoldDB" id="A0ABD2ZCP4"/>